<dbReference type="CDD" id="cd00067">
    <property type="entry name" value="GAL4"/>
    <property type="match status" value="1"/>
</dbReference>
<feature type="compositionally biased region" description="Low complexity" evidence="5">
    <location>
        <begin position="10"/>
        <end position="27"/>
    </location>
</feature>
<evidence type="ECO:0000256" key="4">
    <source>
        <dbReference type="ARBA" id="ARBA00023242"/>
    </source>
</evidence>
<dbReference type="EMBL" id="JAGSXJ010000005">
    <property type="protein sequence ID" value="KAH6691350.1"/>
    <property type="molecule type" value="Genomic_DNA"/>
</dbReference>
<evidence type="ECO:0000256" key="1">
    <source>
        <dbReference type="ARBA" id="ARBA00022723"/>
    </source>
</evidence>
<dbReference type="GO" id="GO:0005634">
    <property type="term" value="C:nucleus"/>
    <property type="evidence" value="ECO:0007669"/>
    <property type="project" value="TreeGrafter"/>
</dbReference>
<dbReference type="InterPro" id="IPR001138">
    <property type="entry name" value="Zn2Cys6_DnaBD"/>
</dbReference>
<gene>
    <name evidence="7" type="ORF">F5X68DRAFT_65072</name>
</gene>
<feature type="domain" description="Zn(2)-C6 fungal-type" evidence="6">
    <location>
        <begin position="40"/>
        <end position="69"/>
    </location>
</feature>
<sequence>MFGSFYASLPAGSRPSSVAPSPAPSAAETVRPKRKQVARACDWCRIHRVKCDTEQPCRNCRARGGECSNNGSLSQVRTLPRAIREIETLRQRIQELEESVESVRLESDSQKSMSRSPAPPQFSSSPSSVSQRSRKLSDGRQDDASPFRGLSRQNSSLTSLPLAPVSPGKHFHGPSSAESFLELINSHLRSSPEDAPNLTSSGSAPAPLFQQSWQAGGNVPFSGVELTRVQESYFIGLFCNSWHCCYNVLDDAGFRNHWKSLWITDAGTVSPSRKPSSLVDIVIGLGMQYASIVKPHDLSTRAQLDTQEVSVLSRWLYRRCQTIIMDDIEKPSLRTAQSQFLSVLYLDNTSRPATAYAMLAASLRTSEALGLHLEPSSEFAAAEQELRKRVWWSLTSYDINLCIRLGRPWGTSLGEATSTCSLPSDNVDRSVPALPTDLEDGVTALSYALHVSKLALAGRQSDSVGSLDESMQALQSWVEAVPDGLKTARREGGLPYSTDGTELEIDTFSPPWLQCQRLLLETQYHNLALTLCRSSIVFPEPGNSPTPPAQPTGQAPRNAELAARHAICVTQLLHQVMRESDMLNGWREPFNVQWNAAITLAGFIVAYPRGGDVTQAAHRALATSVQVLKTMGNFLVEVLRPIEAADNLAAQTERFVVNGSGTGIPGSAAIMMPEDFEFDFSHDAQDFPGFHDPVPGSNGMYKAWAL</sequence>
<dbReference type="SUPFAM" id="SSF57701">
    <property type="entry name" value="Zn2/Cys6 DNA-binding domain"/>
    <property type="match status" value="1"/>
</dbReference>
<dbReference type="InterPro" id="IPR036864">
    <property type="entry name" value="Zn2-C6_fun-type_DNA-bd_sf"/>
</dbReference>
<dbReference type="GO" id="GO:0000981">
    <property type="term" value="F:DNA-binding transcription factor activity, RNA polymerase II-specific"/>
    <property type="evidence" value="ECO:0007669"/>
    <property type="project" value="InterPro"/>
</dbReference>
<keyword evidence="1" id="KW-0479">Metal-binding</keyword>
<dbReference type="Pfam" id="PF00172">
    <property type="entry name" value="Zn_clus"/>
    <property type="match status" value="1"/>
</dbReference>
<dbReference type="PANTHER" id="PTHR47424">
    <property type="entry name" value="REGULATORY PROTEIN GAL4"/>
    <property type="match status" value="1"/>
</dbReference>
<evidence type="ECO:0000256" key="3">
    <source>
        <dbReference type="ARBA" id="ARBA00023163"/>
    </source>
</evidence>
<evidence type="ECO:0000259" key="6">
    <source>
        <dbReference type="PROSITE" id="PS50048"/>
    </source>
</evidence>
<dbReference type="PROSITE" id="PS00463">
    <property type="entry name" value="ZN2_CY6_FUNGAL_1"/>
    <property type="match status" value="1"/>
</dbReference>
<reference evidence="7" key="1">
    <citation type="journal article" date="2021" name="Nat. Commun.">
        <title>Genetic determinants of endophytism in the Arabidopsis root mycobiome.</title>
        <authorList>
            <person name="Mesny F."/>
            <person name="Miyauchi S."/>
            <person name="Thiergart T."/>
            <person name="Pickel B."/>
            <person name="Atanasova L."/>
            <person name="Karlsson M."/>
            <person name="Huettel B."/>
            <person name="Barry K.W."/>
            <person name="Haridas S."/>
            <person name="Chen C."/>
            <person name="Bauer D."/>
            <person name="Andreopoulos W."/>
            <person name="Pangilinan J."/>
            <person name="LaButti K."/>
            <person name="Riley R."/>
            <person name="Lipzen A."/>
            <person name="Clum A."/>
            <person name="Drula E."/>
            <person name="Henrissat B."/>
            <person name="Kohler A."/>
            <person name="Grigoriev I.V."/>
            <person name="Martin F.M."/>
            <person name="Hacquard S."/>
        </authorList>
    </citation>
    <scope>NUCLEOTIDE SEQUENCE</scope>
    <source>
        <strain evidence="7">MPI-SDFR-AT-0117</strain>
    </source>
</reference>
<dbReference type="Proteomes" id="UP000770015">
    <property type="component" value="Unassembled WGS sequence"/>
</dbReference>
<dbReference type="InterPro" id="IPR007219">
    <property type="entry name" value="XnlR_reg_dom"/>
</dbReference>
<accession>A0A9P8VGQ5</accession>
<dbReference type="InterPro" id="IPR051127">
    <property type="entry name" value="Fungal_SecMet_Regulators"/>
</dbReference>
<keyword evidence="8" id="KW-1185">Reference proteome</keyword>
<dbReference type="Gene3D" id="4.10.240.10">
    <property type="entry name" value="Zn(2)-C6 fungal-type DNA-binding domain"/>
    <property type="match status" value="1"/>
</dbReference>
<name>A0A9P8VGQ5_9PEZI</name>
<dbReference type="GO" id="GO:0006351">
    <property type="term" value="P:DNA-templated transcription"/>
    <property type="evidence" value="ECO:0007669"/>
    <property type="project" value="InterPro"/>
</dbReference>
<feature type="region of interest" description="Disordered" evidence="5">
    <location>
        <begin position="99"/>
        <end position="174"/>
    </location>
</feature>
<dbReference type="GO" id="GO:0008270">
    <property type="term" value="F:zinc ion binding"/>
    <property type="evidence" value="ECO:0007669"/>
    <property type="project" value="InterPro"/>
</dbReference>
<feature type="compositionally biased region" description="Basic and acidic residues" evidence="5">
    <location>
        <begin position="99"/>
        <end position="109"/>
    </location>
</feature>
<organism evidence="7 8">
    <name type="scientific">Plectosphaerella plurivora</name>
    <dbReference type="NCBI Taxonomy" id="936078"/>
    <lineage>
        <taxon>Eukaryota</taxon>
        <taxon>Fungi</taxon>
        <taxon>Dikarya</taxon>
        <taxon>Ascomycota</taxon>
        <taxon>Pezizomycotina</taxon>
        <taxon>Sordariomycetes</taxon>
        <taxon>Hypocreomycetidae</taxon>
        <taxon>Glomerellales</taxon>
        <taxon>Plectosphaerellaceae</taxon>
        <taxon>Plectosphaerella</taxon>
    </lineage>
</organism>
<dbReference type="Pfam" id="PF04082">
    <property type="entry name" value="Fungal_trans"/>
    <property type="match status" value="1"/>
</dbReference>
<keyword evidence="3" id="KW-0804">Transcription</keyword>
<protein>
    <submittedName>
        <fullName evidence="7">Fungal-specific transcription factor domain-containing protein</fullName>
    </submittedName>
</protein>
<evidence type="ECO:0000256" key="5">
    <source>
        <dbReference type="SAM" id="MobiDB-lite"/>
    </source>
</evidence>
<dbReference type="GO" id="GO:0000978">
    <property type="term" value="F:RNA polymerase II cis-regulatory region sequence-specific DNA binding"/>
    <property type="evidence" value="ECO:0007669"/>
    <property type="project" value="TreeGrafter"/>
</dbReference>
<feature type="region of interest" description="Disordered" evidence="5">
    <location>
        <begin position="1"/>
        <end position="32"/>
    </location>
</feature>
<feature type="compositionally biased region" description="Low complexity" evidence="5">
    <location>
        <begin position="121"/>
        <end position="131"/>
    </location>
</feature>
<keyword evidence="4" id="KW-0539">Nucleus</keyword>
<keyword evidence="2" id="KW-0805">Transcription regulation</keyword>
<dbReference type="CDD" id="cd12148">
    <property type="entry name" value="fungal_TF_MHR"/>
    <property type="match status" value="1"/>
</dbReference>
<dbReference type="PANTHER" id="PTHR47424:SF12">
    <property type="entry name" value="TRANSCRIPTION FACTOR ASQA"/>
    <property type="match status" value="1"/>
</dbReference>
<dbReference type="PROSITE" id="PS50048">
    <property type="entry name" value="ZN2_CY6_FUNGAL_2"/>
    <property type="match status" value="1"/>
</dbReference>
<feature type="compositionally biased region" description="Basic and acidic residues" evidence="5">
    <location>
        <begin position="135"/>
        <end position="145"/>
    </location>
</feature>
<dbReference type="SMART" id="SM00906">
    <property type="entry name" value="Fungal_trans"/>
    <property type="match status" value="1"/>
</dbReference>
<comment type="caution">
    <text evidence="7">The sequence shown here is derived from an EMBL/GenBank/DDBJ whole genome shotgun (WGS) entry which is preliminary data.</text>
</comment>
<dbReference type="AlphaFoldDB" id="A0A9P8VGQ5"/>
<dbReference type="SMART" id="SM00066">
    <property type="entry name" value="GAL4"/>
    <property type="match status" value="1"/>
</dbReference>
<evidence type="ECO:0000313" key="8">
    <source>
        <dbReference type="Proteomes" id="UP000770015"/>
    </source>
</evidence>
<dbReference type="GO" id="GO:0000435">
    <property type="term" value="P:positive regulation of transcription from RNA polymerase II promoter by galactose"/>
    <property type="evidence" value="ECO:0007669"/>
    <property type="project" value="TreeGrafter"/>
</dbReference>
<proteinExistence type="predicted"/>
<evidence type="ECO:0000256" key="2">
    <source>
        <dbReference type="ARBA" id="ARBA00023015"/>
    </source>
</evidence>
<evidence type="ECO:0000313" key="7">
    <source>
        <dbReference type="EMBL" id="KAH6691350.1"/>
    </source>
</evidence>
<dbReference type="OrthoDB" id="2283488at2759"/>
<dbReference type="CDD" id="cd14724">
    <property type="entry name" value="ZIP_Gal4-like_1"/>
    <property type="match status" value="1"/>
</dbReference>